<dbReference type="InterPro" id="IPR013221">
    <property type="entry name" value="Mur_ligase_cen"/>
</dbReference>
<evidence type="ECO:0000256" key="1">
    <source>
        <dbReference type="ARBA" id="ARBA00002734"/>
    </source>
</evidence>
<evidence type="ECO:0000256" key="3">
    <source>
        <dbReference type="ARBA" id="ARBA00012212"/>
    </source>
</evidence>
<keyword evidence="19" id="KW-1185">Reference proteome</keyword>
<keyword evidence="10 14" id="KW-0961">Cell wall biogenesis/degradation</keyword>
<comment type="function">
    <text evidence="1 14 15">Cell wall formation. Catalyzes the addition of glutamate to the nucleotide precursor UDP-N-acetylmuramoyl-L-alanine (UMA).</text>
</comment>
<evidence type="ECO:0000256" key="8">
    <source>
        <dbReference type="ARBA" id="ARBA00022960"/>
    </source>
</evidence>
<dbReference type="Pfam" id="PF21799">
    <property type="entry name" value="MurD-like_N"/>
    <property type="match status" value="1"/>
</dbReference>
<evidence type="ECO:0000256" key="2">
    <source>
        <dbReference type="ARBA" id="ARBA00010416"/>
    </source>
</evidence>
<dbReference type="EC" id="6.3.2.9" evidence="3 14"/>
<reference evidence="18 19" key="1">
    <citation type="submission" date="2021-06" db="EMBL/GenBank/DDBJ databases">
        <authorList>
            <person name="Sun Q."/>
            <person name="Li D."/>
        </authorList>
    </citation>
    <scope>NUCLEOTIDE SEQUENCE [LARGE SCALE GENOMIC DNA]</scope>
    <source>
        <strain evidence="18 19">MSJ-5</strain>
    </source>
</reference>
<dbReference type="GO" id="GO:0008764">
    <property type="term" value="F:UDP-N-acetylmuramoylalanine-D-glutamate ligase activity"/>
    <property type="evidence" value="ECO:0007669"/>
    <property type="project" value="UniProtKB-EC"/>
</dbReference>
<keyword evidence="14 15" id="KW-0131">Cell cycle</keyword>
<protein>
    <recommendedName>
        <fullName evidence="4 14">UDP-N-acetylmuramoylalanine--D-glutamate ligase</fullName>
        <ecNumber evidence="3 14">6.3.2.9</ecNumber>
    </recommendedName>
    <alternativeName>
        <fullName evidence="12 14">D-glutamic acid-adding enzyme</fullName>
    </alternativeName>
    <alternativeName>
        <fullName evidence="11 14">UDP-N-acetylmuramoyl-L-alanyl-D-glutamate synthetase</fullName>
    </alternativeName>
</protein>
<comment type="caution">
    <text evidence="18">The sequence shown here is derived from an EMBL/GenBank/DDBJ whole genome shotgun (WGS) entry which is preliminary data.</text>
</comment>
<evidence type="ECO:0000256" key="15">
    <source>
        <dbReference type="RuleBase" id="RU003664"/>
    </source>
</evidence>
<keyword evidence="6 14" id="KW-0547">Nucleotide-binding</keyword>
<evidence type="ECO:0000313" key="19">
    <source>
        <dbReference type="Proteomes" id="UP000779508"/>
    </source>
</evidence>
<feature type="domain" description="Mur ligase central" evidence="17">
    <location>
        <begin position="115"/>
        <end position="293"/>
    </location>
</feature>
<evidence type="ECO:0000313" key="18">
    <source>
        <dbReference type="EMBL" id="MBU5677294.1"/>
    </source>
</evidence>
<feature type="binding site" evidence="14">
    <location>
        <begin position="117"/>
        <end position="123"/>
    </location>
    <ligand>
        <name>ATP</name>
        <dbReference type="ChEBI" id="CHEBI:30616"/>
    </ligand>
</feature>
<evidence type="ECO:0000256" key="13">
    <source>
        <dbReference type="ARBA" id="ARBA00047632"/>
    </source>
</evidence>
<evidence type="ECO:0000256" key="10">
    <source>
        <dbReference type="ARBA" id="ARBA00023316"/>
    </source>
</evidence>
<evidence type="ECO:0000256" key="7">
    <source>
        <dbReference type="ARBA" id="ARBA00022840"/>
    </source>
</evidence>
<dbReference type="EMBL" id="JAHLQK010000005">
    <property type="protein sequence ID" value="MBU5677294.1"/>
    <property type="molecule type" value="Genomic_DNA"/>
</dbReference>
<dbReference type="Pfam" id="PF08245">
    <property type="entry name" value="Mur_ligase_M"/>
    <property type="match status" value="1"/>
</dbReference>
<dbReference type="NCBIfam" id="TIGR01087">
    <property type="entry name" value="murD"/>
    <property type="match status" value="1"/>
</dbReference>
<comment type="pathway">
    <text evidence="14 15">Cell wall biogenesis; peptidoglycan biosynthesis.</text>
</comment>
<evidence type="ECO:0000256" key="9">
    <source>
        <dbReference type="ARBA" id="ARBA00022984"/>
    </source>
</evidence>
<evidence type="ECO:0000256" key="14">
    <source>
        <dbReference type="HAMAP-Rule" id="MF_00639"/>
    </source>
</evidence>
<dbReference type="PANTHER" id="PTHR43692">
    <property type="entry name" value="UDP-N-ACETYLMURAMOYLALANINE--D-GLUTAMATE LIGASE"/>
    <property type="match status" value="1"/>
</dbReference>
<evidence type="ECO:0000256" key="6">
    <source>
        <dbReference type="ARBA" id="ARBA00022741"/>
    </source>
</evidence>
<dbReference type="RefSeq" id="WP_216417953.1">
    <property type="nucleotide sequence ID" value="NZ_JAHLQK010000005.1"/>
</dbReference>
<dbReference type="HAMAP" id="MF_00639">
    <property type="entry name" value="MurD"/>
    <property type="match status" value="1"/>
</dbReference>
<comment type="subcellular location">
    <subcellularLocation>
        <location evidence="14 15">Cytoplasm</location>
    </subcellularLocation>
</comment>
<dbReference type="InterPro" id="IPR005762">
    <property type="entry name" value="MurD"/>
</dbReference>
<keyword evidence="8 14" id="KW-0133">Cell shape</keyword>
<name>A0ABS6G4J0_9FIRM</name>
<keyword evidence="5 14" id="KW-0436">Ligase</keyword>
<comment type="similarity">
    <text evidence="2 14">Belongs to the MurCDEF family.</text>
</comment>
<dbReference type="PANTHER" id="PTHR43692:SF1">
    <property type="entry name" value="UDP-N-ACETYLMURAMOYLALANINE--D-GLUTAMATE LIGASE"/>
    <property type="match status" value="1"/>
</dbReference>
<evidence type="ECO:0000256" key="4">
    <source>
        <dbReference type="ARBA" id="ARBA00015655"/>
    </source>
</evidence>
<comment type="catalytic activity">
    <reaction evidence="13 14 15">
        <text>UDP-N-acetyl-alpha-D-muramoyl-L-alanine + D-glutamate + ATP = UDP-N-acetyl-alpha-D-muramoyl-L-alanyl-D-glutamate + ADP + phosphate + H(+)</text>
        <dbReference type="Rhea" id="RHEA:16429"/>
        <dbReference type="ChEBI" id="CHEBI:15378"/>
        <dbReference type="ChEBI" id="CHEBI:29986"/>
        <dbReference type="ChEBI" id="CHEBI:30616"/>
        <dbReference type="ChEBI" id="CHEBI:43474"/>
        <dbReference type="ChEBI" id="CHEBI:83898"/>
        <dbReference type="ChEBI" id="CHEBI:83900"/>
        <dbReference type="ChEBI" id="CHEBI:456216"/>
        <dbReference type="EC" id="6.3.2.9"/>
    </reaction>
</comment>
<keyword evidence="7 14" id="KW-0067">ATP-binding</keyword>
<keyword evidence="9 14" id="KW-0573">Peptidoglycan synthesis</keyword>
<dbReference type="Pfam" id="PF02875">
    <property type="entry name" value="Mur_ligase_C"/>
    <property type="match status" value="1"/>
</dbReference>
<feature type="domain" description="Mur ligase C-terminal" evidence="16">
    <location>
        <begin position="315"/>
        <end position="429"/>
    </location>
</feature>
<evidence type="ECO:0000256" key="11">
    <source>
        <dbReference type="ARBA" id="ARBA00030398"/>
    </source>
</evidence>
<evidence type="ECO:0000256" key="5">
    <source>
        <dbReference type="ARBA" id="ARBA00022598"/>
    </source>
</evidence>
<evidence type="ECO:0000259" key="17">
    <source>
        <dbReference type="Pfam" id="PF08245"/>
    </source>
</evidence>
<keyword evidence="14" id="KW-0963">Cytoplasm</keyword>
<dbReference type="Proteomes" id="UP000779508">
    <property type="component" value="Unassembled WGS sequence"/>
</dbReference>
<evidence type="ECO:0000259" key="16">
    <source>
        <dbReference type="Pfam" id="PF02875"/>
    </source>
</evidence>
<proteinExistence type="inferred from homology"/>
<gene>
    <name evidence="14" type="primary">murD</name>
    <name evidence="18" type="ORF">KQI88_12805</name>
</gene>
<accession>A0ABS6G4J0</accession>
<sequence length="454" mass="50129">MNLKSKNVLVIGLAVTGVPLVKALCQLGANVVVNDLKKEEYLTDSISLLSNLNVNYILGKHPETIESLGHLDLVVVSPGVPLDIPFIDQIKNKGIEIIGEIELAYRLSKGHIVAITGTNGKTTTTALVGEIFKNAGRTAHVVGNIGVAFISKALETNEDDVIVIETSSFQLESIVDFQPEVGAILNLTPDHLNRHKTMENYQEAKFNLFKNQVANNIAVINYDDLTLRERSKTLSATKIYFSRKTLLKEGIFVDNQKIVLIKDGEKIDIISIDEIYIPGKHNLENALAATAIALSLNVDIEVIKHTLKTFIGVEHRIEPVDIINGVKFINDSKATNSDAAIKALEAIDTPILLLAGGLDKGTEFDDFINAFNGKVRHMFVYGETAQTLLETAKRLNFDYVTRVENLEDAVKSAYNISTNGDTILLSPACASWDMYENFEMRGKHFKEIVAQLRR</sequence>
<dbReference type="InterPro" id="IPR004101">
    <property type="entry name" value="Mur_ligase_C"/>
</dbReference>
<keyword evidence="14 15" id="KW-0132">Cell division</keyword>
<evidence type="ECO:0000256" key="12">
    <source>
        <dbReference type="ARBA" id="ARBA00032324"/>
    </source>
</evidence>
<organism evidence="18 19">
    <name type="scientific">Alkaliphilus flagellatus</name>
    <dbReference type="NCBI Taxonomy" id="2841507"/>
    <lineage>
        <taxon>Bacteria</taxon>
        <taxon>Bacillati</taxon>
        <taxon>Bacillota</taxon>
        <taxon>Clostridia</taxon>
        <taxon>Peptostreptococcales</taxon>
        <taxon>Natronincolaceae</taxon>
        <taxon>Alkaliphilus</taxon>
    </lineage>
</organism>